<dbReference type="KEGG" id="pti:PHATRDRAFT_48335"/>
<dbReference type="Proteomes" id="UP000000759">
    <property type="component" value="Chromosome 17"/>
</dbReference>
<dbReference type="GeneID" id="7203554"/>
<accession>B7G6S4</accession>
<protein>
    <submittedName>
        <fullName evidence="1">Uncharacterized protein</fullName>
    </submittedName>
</protein>
<keyword evidence="2" id="KW-1185">Reference proteome</keyword>
<evidence type="ECO:0000313" key="2">
    <source>
        <dbReference type="Proteomes" id="UP000000759"/>
    </source>
</evidence>
<sequence>MKKAPGPCCRRQSNTTIIALLAVIPLCSINVFSNLWQSIFAATENSSKGDGEAFHMLHWTQNRTNREELHRVSLATLPTTATADAIGSISRLGSTSESVENSDGTFNQIVELPIDETFSACILFMDDNPRLVEWLVYHFFALNLREVVVAVD</sequence>
<evidence type="ECO:0000313" key="1">
    <source>
        <dbReference type="EMBL" id="EEC45517.1"/>
    </source>
</evidence>
<gene>
    <name evidence="1" type="ORF">PHATRDRAFT_48335</name>
</gene>
<dbReference type="InParanoid" id="B7G6S4"/>
<organism evidence="1 2">
    <name type="scientific">Phaeodactylum tricornutum (strain CCAP 1055/1)</name>
    <dbReference type="NCBI Taxonomy" id="556484"/>
    <lineage>
        <taxon>Eukaryota</taxon>
        <taxon>Sar</taxon>
        <taxon>Stramenopiles</taxon>
        <taxon>Ochrophyta</taxon>
        <taxon>Bacillariophyta</taxon>
        <taxon>Bacillariophyceae</taxon>
        <taxon>Bacillariophycidae</taxon>
        <taxon>Naviculales</taxon>
        <taxon>Phaeodactylaceae</taxon>
        <taxon>Phaeodactylum</taxon>
    </lineage>
</organism>
<dbReference type="EMBL" id="CM000619">
    <property type="protein sequence ID" value="EEC45517.1"/>
    <property type="molecule type" value="Genomic_DNA"/>
</dbReference>
<proteinExistence type="predicted"/>
<name>B7G6S4_PHATC</name>
<dbReference type="PaxDb" id="2850-Phatr48335"/>
<dbReference type="AlphaFoldDB" id="B7G6S4"/>
<dbReference type="RefSeq" id="XP_002182781.1">
    <property type="nucleotide sequence ID" value="XM_002182745.1"/>
</dbReference>
<reference evidence="2" key="2">
    <citation type="submission" date="2008-08" db="EMBL/GenBank/DDBJ databases">
        <authorList>
            <consortium name="Diatom Consortium"/>
            <person name="Grigoriev I."/>
            <person name="Grimwood J."/>
            <person name="Kuo A."/>
            <person name="Otillar R.P."/>
            <person name="Salamov A."/>
            <person name="Detter J.C."/>
            <person name="Lindquist E."/>
            <person name="Shapiro H."/>
            <person name="Lucas S."/>
            <person name="Glavina del Rio T."/>
            <person name="Pitluck S."/>
            <person name="Rokhsar D."/>
            <person name="Bowler C."/>
        </authorList>
    </citation>
    <scope>GENOME REANNOTATION</scope>
    <source>
        <strain evidence="2">CCAP 1055/1</strain>
    </source>
</reference>
<dbReference type="HOGENOM" id="CLU_1725874_0_0_1"/>
<reference evidence="1 2" key="1">
    <citation type="journal article" date="2008" name="Nature">
        <title>The Phaeodactylum genome reveals the evolutionary history of diatom genomes.</title>
        <authorList>
            <person name="Bowler C."/>
            <person name="Allen A.E."/>
            <person name="Badger J.H."/>
            <person name="Grimwood J."/>
            <person name="Jabbari K."/>
            <person name="Kuo A."/>
            <person name="Maheswari U."/>
            <person name="Martens C."/>
            <person name="Maumus F."/>
            <person name="Otillar R.P."/>
            <person name="Rayko E."/>
            <person name="Salamov A."/>
            <person name="Vandepoele K."/>
            <person name="Beszteri B."/>
            <person name="Gruber A."/>
            <person name="Heijde M."/>
            <person name="Katinka M."/>
            <person name="Mock T."/>
            <person name="Valentin K."/>
            <person name="Verret F."/>
            <person name="Berges J.A."/>
            <person name="Brownlee C."/>
            <person name="Cadoret J.P."/>
            <person name="Chiovitti A."/>
            <person name="Choi C.J."/>
            <person name="Coesel S."/>
            <person name="De Martino A."/>
            <person name="Detter J.C."/>
            <person name="Durkin C."/>
            <person name="Falciatore A."/>
            <person name="Fournet J."/>
            <person name="Haruta M."/>
            <person name="Huysman M.J."/>
            <person name="Jenkins B.D."/>
            <person name="Jiroutova K."/>
            <person name="Jorgensen R.E."/>
            <person name="Joubert Y."/>
            <person name="Kaplan A."/>
            <person name="Kroger N."/>
            <person name="Kroth P.G."/>
            <person name="La Roche J."/>
            <person name="Lindquist E."/>
            <person name="Lommer M."/>
            <person name="Martin-Jezequel V."/>
            <person name="Lopez P.J."/>
            <person name="Lucas S."/>
            <person name="Mangogna M."/>
            <person name="McGinnis K."/>
            <person name="Medlin L.K."/>
            <person name="Montsant A."/>
            <person name="Oudot-Le Secq M.P."/>
            <person name="Napoli C."/>
            <person name="Obornik M."/>
            <person name="Parker M.S."/>
            <person name="Petit J.L."/>
            <person name="Porcel B.M."/>
            <person name="Poulsen N."/>
            <person name="Robison M."/>
            <person name="Rychlewski L."/>
            <person name="Rynearson T.A."/>
            <person name="Schmutz J."/>
            <person name="Shapiro H."/>
            <person name="Siaut M."/>
            <person name="Stanley M."/>
            <person name="Sussman M.R."/>
            <person name="Taylor A.R."/>
            <person name="Vardi A."/>
            <person name="von Dassow P."/>
            <person name="Vyverman W."/>
            <person name="Willis A."/>
            <person name="Wyrwicz L.S."/>
            <person name="Rokhsar D.S."/>
            <person name="Weissenbach J."/>
            <person name="Armbrust E.V."/>
            <person name="Green B.R."/>
            <person name="Van de Peer Y."/>
            <person name="Grigoriev I.V."/>
        </authorList>
    </citation>
    <scope>NUCLEOTIDE SEQUENCE [LARGE SCALE GENOMIC DNA]</scope>
    <source>
        <strain evidence="1 2">CCAP 1055/1</strain>
    </source>
</reference>